<gene>
    <name evidence="15" type="ORF">P691DRAFT_791701</name>
</gene>
<dbReference type="EMBL" id="MU151142">
    <property type="protein sequence ID" value="KAF9449034.1"/>
    <property type="molecule type" value="Genomic_DNA"/>
</dbReference>
<comment type="similarity">
    <text evidence="3">Belongs to the aspartate-semialdehyde dehydrogenase family.</text>
</comment>
<dbReference type="EC" id="1.2.1.11" evidence="4"/>
<dbReference type="FunFam" id="3.30.360.10:FF:000016">
    <property type="entry name" value="Probable aspartate-semialdehyde dehydrogenase"/>
    <property type="match status" value="1"/>
</dbReference>
<evidence type="ECO:0000313" key="16">
    <source>
        <dbReference type="Proteomes" id="UP000807342"/>
    </source>
</evidence>
<evidence type="ECO:0000256" key="8">
    <source>
        <dbReference type="ARBA" id="ARBA00023002"/>
    </source>
</evidence>
<evidence type="ECO:0000256" key="6">
    <source>
        <dbReference type="ARBA" id="ARBA00022697"/>
    </source>
</evidence>
<dbReference type="OrthoDB" id="1894490at2759"/>
<dbReference type="GO" id="GO:0009086">
    <property type="term" value="P:methionine biosynthetic process"/>
    <property type="evidence" value="ECO:0007669"/>
    <property type="project" value="UniProtKB-KW"/>
</dbReference>
<keyword evidence="7" id="KW-0521">NADP</keyword>
<feature type="domain" description="Semialdehyde dehydrogenase NAD-binding" evidence="14">
    <location>
        <begin position="89"/>
        <end position="217"/>
    </location>
</feature>
<comment type="catalytic activity">
    <reaction evidence="10">
        <text>L-aspartate 4-semialdehyde + phosphate + NADP(+) = 4-phospho-L-aspartate + NADPH + H(+)</text>
        <dbReference type="Rhea" id="RHEA:24284"/>
        <dbReference type="ChEBI" id="CHEBI:15378"/>
        <dbReference type="ChEBI" id="CHEBI:43474"/>
        <dbReference type="ChEBI" id="CHEBI:57535"/>
        <dbReference type="ChEBI" id="CHEBI:57783"/>
        <dbReference type="ChEBI" id="CHEBI:58349"/>
        <dbReference type="ChEBI" id="CHEBI:537519"/>
        <dbReference type="EC" id="1.2.1.11"/>
    </reaction>
    <physiologicalReaction direction="right-to-left" evidence="10">
        <dbReference type="Rhea" id="RHEA:24286"/>
    </physiologicalReaction>
</comment>
<dbReference type="CDD" id="cd02315">
    <property type="entry name" value="ScASADH_like_N"/>
    <property type="match status" value="1"/>
</dbReference>
<reference evidence="15" key="1">
    <citation type="submission" date="2020-11" db="EMBL/GenBank/DDBJ databases">
        <authorList>
            <consortium name="DOE Joint Genome Institute"/>
            <person name="Ahrendt S."/>
            <person name="Riley R."/>
            <person name="Andreopoulos W."/>
            <person name="Labutti K."/>
            <person name="Pangilinan J."/>
            <person name="Ruiz-Duenas F.J."/>
            <person name="Barrasa J.M."/>
            <person name="Sanchez-Garcia M."/>
            <person name="Camarero S."/>
            <person name="Miyauchi S."/>
            <person name="Serrano A."/>
            <person name="Linde D."/>
            <person name="Babiker R."/>
            <person name="Drula E."/>
            <person name="Ayuso-Fernandez I."/>
            <person name="Pacheco R."/>
            <person name="Padilla G."/>
            <person name="Ferreira P."/>
            <person name="Barriuso J."/>
            <person name="Kellner H."/>
            <person name="Castanera R."/>
            <person name="Alfaro M."/>
            <person name="Ramirez L."/>
            <person name="Pisabarro A.G."/>
            <person name="Kuo A."/>
            <person name="Tritt A."/>
            <person name="Lipzen A."/>
            <person name="He G."/>
            <person name="Yan M."/>
            <person name="Ng V."/>
            <person name="Cullen D."/>
            <person name="Martin F."/>
            <person name="Rosso M.-N."/>
            <person name="Henrissat B."/>
            <person name="Hibbett D."/>
            <person name="Martinez A.T."/>
            <person name="Grigoriev I.V."/>
        </authorList>
    </citation>
    <scope>NUCLEOTIDE SEQUENCE</scope>
    <source>
        <strain evidence="15">MF-IS2</strain>
    </source>
</reference>
<dbReference type="GO" id="GO:0050661">
    <property type="term" value="F:NADP binding"/>
    <property type="evidence" value="ECO:0007669"/>
    <property type="project" value="InterPro"/>
</dbReference>
<evidence type="ECO:0000256" key="13">
    <source>
        <dbReference type="SAM" id="MobiDB-lite"/>
    </source>
</evidence>
<feature type="region of interest" description="Disordered" evidence="13">
    <location>
        <begin position="63"/>
        <end position="82"/>
    </location>
</feature>
<dbReference type="InterPro" id="IPR051823">
    <property type="entry name" value="ASADH-related"/>
</dbReference>
<dbReference type="Pfam" id="PF01118">
    <property type="entry name" value="Semialdhyde_dh"/>
    <property type="match status" value="1"/>
</dbReference>
<organism evidence="15 16">
    <name type="scientific">Macrolepiota fuliginosa MF-IS2</name>
    <dbReference type="NCBI Taxonomy" id="1400762"/>
    <lineage>
        <taxon>Eukaryota</taxon>
        <taxon>Fungi</taxon>
        <taxon>Dikarya</taxon>
        <taxon>Basidiomycota</taxon>
        <taxon>Agaricomycotina</taxon>
        <taxon>Agaricomycetes</taxon>
        <taxon>Agaricomycetidae</taxon>
        <taxon>Agaricales</taxon>
        <taxon>Agaricineae</taxon>
        <taxon>Agaricaceae</taxon>
        <taxon>Macrolepiota</taxon>
    </lineage>
</organism>
<dbReference type="GO" id="GO:0009088">
    <property type="term" value="P:threonine biosynthetic process"/>
    <property type="evidence" value="ECO:0007669"/>
    <property type="project" value="UniProtKB-KW"/>
</dbReference>
<evidence type="ECO:0000313" key="15">
    <source>
        <dbReference type="EMBL" id="KAF9449034.1"/>
    </source>
</evidence>
<dbReference type="NCBIfam" id="NF006416">
    <property type="entry name" value="PRK08664.1"/>
    <property type="match status" value="1"/>
</dbReference>
<dbReference type="PANTHER" id="PTHR46718">
    <property type="entry name" value="ASPARTATE-SEMIALDEHYDE DEHYDROGENASE"/>
    <property type="match status" value="1"/>
</dbReference>
<dbReference type="InterPro" id="IPR012280">
    <property type="entry name" value="Semialdhyde_DH_dimer_dom"/>
</dbReference>
<dbReference type="Proteomes" id="UP000807342">
    <property type="component" value="Unassembled WGS sequence"/>
</dbReference>
<keyword evidence="5" id="KW-0028">Amino-acid biosynthesis</keyword>
<dbReference type="PANTHER" id="PTHR46718:SF1">
    <property type="entry name" value="ASPARTATE-SEMIALDEHYDE DEHYDROGENASE"/>
    <property type="match status" value="1"/>
</dbReference>
<evidence type="ECO:0000256" key="1">
    <source>
        <dbReference type="ARBA" id="ARBA00005021"/>
    </source>
</evidence>
<dbReference type="FunFam" id="3.40.50.720:FF:000200">
    <property type="entry name" value="Aspartate-semialdehyde dehydrogenase"/>
    <property type="match status" value="1"/>
</dbReference>
<dbReference type="GO" id="GO:0046983">
    <property type="term" value="F:protein dimerization activity"/>
    <property type="evidence" value="ECO:0007669"/>
    <property type="project" value="InterPro"/>
</dbReference>
<dbReference type="PROSITE" id="PS01103">
    <property type="entry name" value="ASD"/>
    <property type="match status" value="1"/>
</dbReference>
<evidence type="ECO:0000256" key="3">
    <source>
        <dbReference type="ARBA" id="ARBA00010584"/>
    </source>
</evidence>
<evidence type="ECO:0000256" key="2">
    <source>
        <dbReference type="ARBA" id="ARBA00005097"/>
    </source>
</evidence>
<evidence type="ECO:0000256" key="11">
    <source>
        <dbReference type="ARBA" id="ARBA00049950"/>
    </source>
</evidence>
<evidence type="ECO:0000256" key="10">
    <source>
        <dbReference type="ARBA" id="ARBA00049864"/>
    </source>
</evidence>
<evidence type="ECO:0000256" key="7">
    <source>
        <dbReference type="ARBA" id="ARBA00022857"/>
    </source>
</evidence>
<evidence type="ECO:0000256" key="12">
    <source>
        <dbReference type="ARBA" id="ARBA00050041"/>
    </source>
</evidence>
<keyword evidence="9" id="KW-0486">Methionine biosynthesis</keyword>
<name>A0A9P6C551_9AGAR</name>
<dbReference type="InterPro" id="IPR036291">
    <property type="entry name" value="NAD(P)-bd_dom_sf"/>
</dbReference>
<evidence type="ECO:0000256" key="9">
    <source>
        <dbReference type="ARBA" id="ARBA00023167"/>
    </source>
</evidence>
<dbReference type="GO" id="GO:0004073">
    <property type="term" value="F:aspartate-semialdehyde dehydrogenase activity"/>
    <property type="evidence" value="ECO:0007669"/>
    <property type="project" value="UniProtKB-EC"/>
</dbReference>
<comment type="pathway">
    <text evidence="2">Amino-acid biosynthesis; L-threonine biosynthesis; L-threonine from L-aspartate: step 2/5.</text>
</comment>
<sequence>MPEKHAERKWMELSTPTLCATAAGLIVLLIFVLADMERDETPRPKAVQGVKRGVIFSPSKLHYPRTMPAESQSPQSPDAAAPTHADKINVGILGATGTVGQRFIVLLAAHPWFKIHALGASPRSAGKPYRSAVTWKQTTPIPATVREIVVRECNSSDPTFGECKIVFSGLDADAAGDIEAAFRSAEIAVFSNAKNYRRDPHVPLIVPLVNHSHLGIIPQQQRLHSPPLQKGFIVTNANCSTTGYVIPLAALERSFGPIEALIVTTMQAISGAGYPGIPSLDILDNVVPYISGEEEKMEWETLKILGGITENDEGVKSFDMHARHPLRVSASCNRVPVIDGHTECVSVRFARRPPPSPQQVREALAAYTSDAQTLGCPSAPTHTIIVHEEPDRPQPRLDRYYQDGAGVSVGRVRQCQVLDIKFVVLANNVSIGAATSSIINAELAVIKGVVQT</sequence>
<evidence type="ECO:0000256" key="4">
    <source>
        <dbReference type="ARBA" id="ARBA00013120"/>
    </source>
</evidence>
<dbReference type="SUPFAM" id="SSF55347">
    <property type="entry name" value="Glyceraldehyde-3-phosphate dehydrogenase-like, C-terminal domain"/>
    <property type="match status" value="1"/>
</dbReference>
<dbReference type="InterPro" id="IPR000319">
    <property type="entry name" value="Asp-semialdehyde_DH_CS"/>
</dbReference>
<dbReference type="GO" id="GO:0051287">
    <property type="term" value="F:NAD binding"/>
    <property type="evidence" value="ECO:0007669"/>
    <property type="project" value="InterPro"/>
</dbReference>
<keyword evidence="6" id="KW-0791">Threonine biosynthesis</keyword>
<accession>A0A9P6C551</accession>
<proteinExistence type="inferred from homology"/>
<dbReference type="InterPro" id="IPR000534">
    <property type="entry name" value="Semialdehyde_DH_NAD-bd"/>
</dbReference>
<dbReference type="NCBIfam" id="TIGR00978">
    <property type="entry name" value="asd_EA"/>
    <property type="match status" value="1"/>
</dbReference>
<evidence type="ECO:0000259" key="14">
    <source>
        <dbReference type="SMART" id="SM00859"/>
    </source>
</evidence>
<dbReference type="AlphaFoldDB" id="A0A9P6C551"/>
<comment type="pathway">
    <text evidence="1">Amino-acid biosynthesis; L-methionine biosynthesis via de novo pathway; L-homoserine from L-aspartate: step 2/3.</text>
</comment>
<dbReference type="SUPFAM" id="SSF51735">
    <property type="entry name" value="NAD(P)-binding Rossmann-fold domains"/>
    <property type="match status" value="1"/>
</dbReference>
<dbReference type="SMART" id="SM00859">
    <property type="entry name" value="Semialdhyde_dh"/>
    <property type="match status" value="1"/>
</dbReference>
<dbReference type="Gene3D" id="3.40.50.720">
    <property type="entry name" value="NAD(P)-binding Rossmann-like Domain"/>
    <property type="match status" value="1"/>
</dbReference>
<dbReference type="Pfam" id="PF02774">
    <property type="entry name" value="Semialdhyde_dhC"/>
    <property type="match status" value="1"/>
</dbReference>
<dbReference type="Gene3D" id="3.30.360.10">
    <property type="entry name" value="Dihydrodipicolinate Reductase, domain 2"/>
    <property type="match status" value="1"/>
</dbReference>
<protein>
    <recommendedName>
        <fullName evidence="12">Aspartate-semialdehyde dehydrogenase</fullName>
        <ecNumber evidence="4">1.2.1.11</ecNumber>
    </recommendedName>
</protein>
<comment type="function">
    <text evidence="11">Catalyzes the NADPH-dependent formation of L-aspartate 4-semialdehyde (L-ASA) by the reductive dephosphorylation of 4-phospho-L-aspartate. Mediates the second step in the biosynthesis of amino acids that derive from aspartate (the aspartate family of amino acids), including methioinine and threonine, the latter of which is a precursor to isoleucine.</text>
</comment>
<dbReference type="InterPro" id="IPR005676">
    <property type="entry name" value="Asp_semi-ald_DH_pep-lack"/>
</dbReference>
<keyword evidence="8" id="KW-0560">Oxidoreductase</keyword>
<evidence type="ECO:0000256" key="5">
    <source>
        <dbReference type="ARBA" id="ARBA00022605"/>
    </source>
</evidence>
<dbReference type="CDD" id="cd18130">
    <property type="entry name" value="ASADH_C_arch_fung_like"/>
    <property type="match status" value="1"/>
</dbReference>
<keyword evidence="16" id="KW-1185">Reference proteome</keyword>
<comment type="caution">
    <text evidence="15">The sequence shown here is derived from an EMBL/GenBank/DDBJ whole genome shotgun (WGS) entry which is preliminary data.</text>
</comment>